<dbReference type="GO" id="GO:0006352">
    <property type="term" value="P:DNA-templated transcription initiation"/>
    <property type="evidence" value="ECO:0007669"/>
    <property type="project" value="InterPro"/>
</dbReference>
<dbReference type="GO" id="GO:0016987">
    <property type="term" value="F:sigma factor activity"/>
    <property type="evidence" value="ECO:0007669"/>
    <property type="project" value="UniProtKB-KW"/>
</dbReference>
<dbReference type="PANTHER" id="PTHR43133:SF63">
    <property type="entry name" value="RNA POLYMERASE SIGMA FACTOR FECI-RELATED"/>
    <property type="match status" value="1"/>
</dbReference>
<proteinExistence type="inferred from homology"/>
<dbReference type="Gene3D" id="1.10.1740.10">
    <property type="match status" value="1"/>
</dbReference>
<dbReference type="NCBIfam" id="TIGR02937">
    <property type="entry name" value="sigma70-ECF"/>
    <property type="match status" value="1"/>
</dbReference>
<organism evidence="6 7">
    <name type="scientific">Phenylobacterium zucineum (strain HLK1)</name>
    <dbReference type="NCBI Taxonomy" id="450851"/>
    <lineage>
        <taxon>Bacteria</taxon>
        <taxon>Pseudomonadati</taxon>
        <taxon>Pseudomonadota</taxon>
        <taxon>Alphaproteobacteria</taxon>
        <taxon>Caulobacterales</taxon>
        <taxon>Caulobacteraceae</taxon>
        <taxon>Phenylobacterium</taxon>
    </lineage>
</organism>
<feature type="domain" description="RNA polymerase sigma factor 70 region 4 type 2" evidence="5">
    <location>
        <begin position="120"/>
        <end position="172"/>
    </location>
</feature>
<dbReference type="EMBL" id="CP000747">
    <property type="protein sequence ID" value="ACG78643.1"/>
    <property type="molecule type" value="Genomic_DNA"/>
</dbReference>
<dbReference type="InterPro" id="IPR013325">
    <property type="entry name" value="RNA_pol_sigma_r2"/>
</dbReference>
<keyword evidence="7" id="KW-1185">Reference proteome</keyword>
<evidence type="ECO:0000313" key="7">
    <source>
        <dbReference type="Proteomes" id="UP000001868"/>
    </source>
</evidence>
<dbReference type="InterPro" id="IPR036388">
    <property type="entry name" value="WH-like_DNA-bd_sf"/>
</dbReference>
<sequence length="178" mass="19279">MAGRGKSAARDPLLDVYLERRETLVRFLAARAGSRAAGEDLAQELYIRIAGRDPAAGADNPLALLYRMALNLALDRARGERRAAAREAAWRETAHTRIGAVDVADEPPADEAVASRQRLRRMIEAVAELPPQAQRAFRLHKLEGLSHAETARAMGLSVKSVEKHVSAALKSLTAKLGA</sequence>
<dbReference type="AlphaFoldDB" id="B4RF73"/>
<dbReference type="InterPro" id="IPR013249">
    <property type="entry name" value="RNA_pol_sigma70_r4_t2"/>
</dbReference>
<dbReference type="eggNOG" id="COG1595">
    <property type="taxonomic scope" value="Bacteria"/>
</dbReference>
<dbReference type="KEGG" id="pzu:PHZ_c2233"/>
<reference evidence="6 7" key="1">
    <citation type="journal article" date="2008" name="BMC Genomics">
        <title>Complete genome of Phenylobacterium zucineum - a novel facultative intracellular bacterium isolated from human erythroleukemia cell line K562.</title>
        <authorList>
            <person name="Luo Y."/>
            <person name="Xu X."/>
            <person name="Ding Z."/>
            <person name="Liu Z."/>
            <person name="Zhang B."/>
            <person name="Yan Z."/>
            <person name="Sun J."/>
            <person name="Hu S."/>
            <person name="Hu X."/>
        </authorList>
    </citation>
    <scope>NUCLEOTIDE SEQUENCE [LARGE SCALE GENOMIC DNA]</scope>
    <source>
        <strain evidence="6 7">HLK1</strain>
    </source>
</reference>
<dbReference type="GO" id="GO:0003677">
    <property type="term" value="F:DNA binding"/>
    <property type="evidence" value="ECO:0007669"/>
    <property type="project" value="InterPro"/>
</dbReference>
<evidence type="ECO:0000256" key="3">
    <source>
        <dbReference type="ARBA" id="ARBA00023082"/>
    </source>
</evidence>
<comment type="similarity">
    <text evidence="1">Belongs to the sigma-70 factor family. ECF subfamily.</text>
</comment>
<dbReference type="SUPFAM" id="SSF88946">
    <property type="entry name" value="Sigma2 domain of RNA polymerase sigma factors"/>
    <property type="match status" value="1"/>
</dbReference>
<evidence type="ECO:0000256" key="2">
    <source>
        <dbReference type="ARBA" id="ARBA00023015"/>
    </source>
</evidence>
<keyword evidence="4" id="KW-0804">Transcription</keyword>
<dbReference type="Proteomes" id="UP000001868">
    <property type="component" value="Chromosome"/>
</dbReference>
<dbReference type="RefSeq" id="WP_012522784.1">
    <property type="nucleotide sequence ID" value="NC_011144.1"/>
</dbReference>
<dbReference type="Gene3D" id="1.10.10.10">
    <property type="entry name" value="Winged helix-like DNA-binding domain superfamily/Winged helix DNA-binding domain"/>
    <property type="match status" value="1"/>
</dbReference>
<evidence type="ECO:0000256" key="1">
    <source>
        <dbReference type="ARBA" id="ARBA00010641"/>
    </source>
</evidence>
<dbReference type="InterPro" id="IPR014284">
    <property type="entry name" value="RNA_pol_sigma-70_dom"/>
</dbReference>
<dbReference type="STRING" id="450851.PHZ_c2233"/>
<keyword evidence="2" id="KW-0805">Transcription regulation</keyword>
<name>B4RF73_PHEZH</name>
<dbReference type="Pfam" id="PF08281">
    <property type="entry name" value="Sigma70_r4_2"/>
    <property type="match status" value="1"/>
</dbReference>
<keyword evidence="3" id="KW-0731">Sigma factor</keyword>
<dbReference type="InterPro" id="IPR039425">
    <property type="entry name" value="RNA_pol_sigma-70-like"/>
</dbReference>
<accession>B4RF73</accession>
<dbReference type="OrthoDB" id="9794372at2"/>
<gene>
    <name evidence="6" type="ordered locus">PHZ_c2233</name>
</gene>
<evidence type="ECO:0000256" key="4">
    <source>
        <dbReference type="ARBA" id="ARBA00023163"/>
    </source>
</evidence>
<dbReference type="HOGENOM" id="CLU_047691_12_3_5"/>
<dbReference type="InterPro" id="IPR013324">
    <property type="entry name" value="RNA_pol_sigma_r3/r4-like"/>
</dbReference>
<dbReference type="PANTHER" id="PTHR43133">
    <property type="entry name" value="RNA POLYMERASE ECF-TYPE SIGMA FACTO"/>
    <property type="match status" value="1"/>
</dbReference>
<evidence type="ECO:0000259" key="5">
    <source>
        <dbReference type="Pfam" id="PF08281"/>
    </source>
</evidence>
<protein>
    <submittedName>
        <fullName evidence="6">RNA polymerase sigma-70 factor, ECF subfamily</fullName>
    </submittedName>
</protein>
<dbReference type="SUPFAM" id="SSF88659">
    <property type="entry name" value="Sigma3 and sigma4 domains of RNA polymerase sigma factors"/>
    <property type="match status" value="1"/>
</dbReference>
<evidence type="ECO:0000313" key="6">
    <source>
        <dbReference type="EMBL" id="ACG78643.1"/>
    </source>
</evidence>